<organism evidence="2 3">
    <name type="scientific">Mycoplasma zalophidermidis</name>
    <dbReference type="NCBI Taxonomy" id="398174"/>
    <lineage>
        <taxon>Bacteria</taxon>
        <taxon>Bacillati</taxon>
        <taxon>Mycoplasmatota</taxon>
        <taxon>Mollicutes</taxon>
        <taxon>Mycoplasmataceae</taxon>
        <taxon>Mycoplasma</taxon>
    </lineage>
</organism>
<proteinExistence type="predicted"/>
<name>A0ABS6DS59_9MOLU</name>
<evidence type="ECO:0000256" key="1">
    <source>
        <dbReference type="SAM" id="MobiDB-lite"/>
    </source>
</evidence>
<accession>A0ABS6DS59</accession>
<protein>
    <submittedName>
        <fullName evidence="2">Uncharacterized protein</fullName>
    </submittedName>
</protein>
<gene>
    <name evidence="2" type="ORF">KQ878_00805</name>
</gene>
<reference evidence="2" key="1">
    <citation type="submission" date="2021-06" db="EMBL/GenBank/DDBJ databases">
        <title>Novel Mycoplasma species detected in California sea lions (Zalophus californianus) from the USA.</title>
        <authorList>
            <person name="Volokhov D.V."/>
            <person name="Furtak V.A."/>
            <person name="Zagorodnyaya T.A."/>
        </authorList>
    </citation>
    <scope>NUCLEOTIDE SEQUENCE [LARGE SCALE GENOMIC DNA]</scope>
    <source>
        <strain evidence="2">CSL 4779</strain>
    </source>
</reference>
<comment type="caution">
    <text evidence="2">The sequence shown here is derived from an EMBL/GenBank/DDBJ whole genome shotgun (WGS) entry which is preliminary data.</text>
</comment>
<sequence length="247" mass="28891">MKKFKERSGPRLGTINFDSNSYPILNPTHHPVVVFYVNNEVWYLNSETYKGIIHDGTILIKDPNGYENLVDTTAINIMDRKEFESFYKKSEFTDLTNVADSKEAIRIYSRLEQNFLDKDKMVDNKNCLTIQRVSFDFKTKRTHADLIYTNKPSYKNKYQKIANESLEAKQHLNRLETNLDKVLSLSEEEFKQVNKEFYTEEAINKLSNSKNSNWPPDIEDNKKAQLPNKPKPETSPPAETFTFKLKM</sequence>
<dbReference type="RefSeq" id="WP_216567741.1">
    <property type="nucleotide sequence ID" value="NZ_JAHMHK010000001.1"/>
</dbReference>
<feature type="region of interest" description="Disordered" evidence="1">
    <location>
        <begin position="206"/>
        <end position="247"/>
    </location>
</feature>
<dbReference type="EMBL" id="JAHMHK010000001">
    <property type="protein sequence ID" value="MBU4693425.1"/>
    <property type="molecule type" value="Genomic_DNA"/>
</dbReference>
<evidence type="ECO:0000313" key="3">
    <source>
        <dbReference type="Proteomes" id="UP000812267"/>
    </source>
</evidence>
<keyword evidence="3" id="KW-1185">Reference proteome</keyword>
<dbReference type="NCBIfam" id="NF045891">
    <property type="entry name" value="ICE_Mbov_0400"/>
    <property type="match status" value="1"/>
</dbReference>
<dbReference type="Proteomes" id="UP000812267">
    <property type="component" value="Unassembled WGS sequence"/>
</dbReference>
<evidence type="ECO:0000313" key="2">
    <source>
        <dbReference type="EMBL" id="MBU4693425.1"/>
    </source>
</evidence>